<keyword evidence="2" id="KW-1185">Reference proteome</keyword>
<protein>
    <submittedName>
        <fullName evidence="1">Uncharacterized protein</fullName>
    </submittedName>
</protein>
<accession>A0A4Z2IQD4</accession>
<organism evidence="1 2">
    <name type="scientific">Liparis tanakae</name>
    <name type="common">Tanaka's snailfish</name>
    <dbReference type="NCBI Taxonomy" id="230148"/>
    <lineage>
        <taxon>Eukaryota</taxon>
        <taxon>Metazoa</taxon>
        <taxon>Chordata</taxon>
        <taxon>Craniata</taxon>
        <taxon>Vertebrata</taxon>
        <taxon>Euteleostomi</taxon>
        <taxon>Actinopterygii</taxon>
        <taxon>Neopterygii</taxon>
        <taxon>Teleostei</taxon>
        <taxon>Neoteleostei</taxon>
        <taxon>Acanthomorphata</taxon>
        <taxon>Eupercaria</taxon>
        <taxon>Perciformes</taxon>
        <taxon>Cottioidei</taxon>
        <taxon>Cottales</taxon>
        <taxon>Liparidae</taxon>
        <taxon>Liparis</taxon>
    </lineage>
</organism>
<dbReference type="EMBL" id="SRLO01000059">
    <property type="protein sequence ID" value="TNN79997.1"/>
    <property type="molecule type" value="Genomic_DNA"/>
</dbReference>
<name>A0A4Z2IQD4_9TELE</name>
<evidence type="ECO:0000313" key="1">
    <source>
        <dbReference type="EMBL" id="TNN79997.1"/>
    </source>
</evidence>
<dbReference type="Proteomes" id="UP000314294">
    <property type="component" value="Unassembled WGS sequence"/>
</dbReference>
<proteinExistence type="predicted"/>
<dbReference type="AlphaFoldDB" id="A0A4Z2IQD4"/>
<evidence type="ECO:0000313" key="2">
    <source>
        <dbReference type="Proteomes" id="UP000314294"/>
    </source>
</evidence>
<sequence length="130" mass="14508">MRQQLEELETIRQRAVCSSVERALLIIKSPGQAGCPSIVLYDPYSCVGQPAPPDWHSDDIVVSVISLSEDRQSLQAVCVLHHHHLVTAQIPVRVHHHQLVCALADLLFVSHLQLQPRLTVNISLYPLIIS</sequence>
<reference evidence="1 2" key="1">
    <citation type="submission" date="2019-03" db="EMBL/GenBank/DDBJ databases">
        <title>First draft genome of Liparis tanakae, snailfish: a comprehensive survey of snailfish specific genes.</title>
        <authorList>
            <person name="Kim W."/>
            <person name="Song I."/>
            <person name="Jeong J.-H."/>
            <person name="Kim D."/>
            <person name="Kim S."/>
            <person name="Ryu S."/>
            <person name="Song J.Y."/>
            <person name="Lee S.K."/>
        </authorList>
    </citation>
    <scope>NUCLEOTIDE SEQUENCE [LARGE SCALE GENOMIC DNA]</scope>
    <source>
        <tissue evidence="1">Muscle</tissue>
    </source>
</reference>
<gene>
    <name evidence="1" type="ORF">EYF80_009815</name>
</gene>
<comment type="caution">
    <text evidence="1">The sequence shown here is derived from an EMBL/GenBank/DDBJ whole genome shotgun (WGS) entry which is preliminary data.</text>
</comment>